<proteinExistence type="predicted"/>
<name>A0A7I7WHV6_MYCGU</name>
<feature type="compositionally biased region" description="Basic and acidic residues" evidence="1">
    <location>
        <begin position="11"/>
        <end position="21"/>
    </location>
</feature>
<dbReference type="AlphaFoldDB" id="A0A7I7WHV6"/>
<feature type="region of interest" description="Disordered" evidence="1">
    <location>
        <begin position="1"/>
        <end position="31"/>
    </location>
</feature>
<protein>
    <submittedName>
        <fullName evidence="2">Uncharacterized protein</fullName>
    </submittedName>
</protein>
<evidence type="ECO:0000256" key="1">
    <source>
        <dbReference type="SAM" id="MobiDB-lite"/>
    </source>
</evidence>
<dbReference type="Proteomes" id="UP000466187">
    <property type="component" value="Chromosome"/>
</dbReference>
<dbReference type="KEGG" id="mgad:MGAD_15310"/>
<gene>
    <name evidence="2" type="ORF">MGAD_15310</name>
</gene>
<sequence>MAFAPELETDKEEHEKDDQHGDPGGYPVADLGARARRVEEDG</sequence>
<reference evidence="2 3" key="1">
    <citation type="journal article" date="2019" name="Emerg. Microbes Infect.">
        <title>Comprehensive subspecies identification of 175 nontuberculous mycobacteria species based on 7547 genomic profiles.</title>
        <authorList>
            <person name="Matsumoto Y."/>
            <person name="Kinjo T."/>
            <person name="Motooka D."/>
            <person name="Nabeya D."/>
            <person name="Jung N."/>
            <person name="Uechi K."/>
            <person name="Horii T."/>
            <person name="Iida T."/>
            <person name="Fujita J."/>
            <person name="Nakamura S."/>
        </authorList>
    </citation>
    <scope>NUCLEOTIDE SEQUENCE [LARGE SCALE GENOMIC DNA]</scope>
    <source>
        <strain evidence="2 3">JCM 12688</strain>
    </source>
</reference>
<dbReference type="EMBL" id="AP022608">
    <property type="protein sequence ID" value="BBZ17196.1"/>
    <property type="molecule type" value="Genomic_DNA"/>
</dbReference>
<organism evidence="2 3">
    <name type="scientific">Mycolicibacterium gadium</name>
    <name type="common">Mycobacterium gadium</name>
    <dbReference type="NCBI Taxonomy" id="1794"/>
    <lineage>
        <taxon>Bacteria</taxon>
        <taxon>Bacillati</taxon>
        <taxon>Actinomycetota</taxon>
        <taxon>Actinomycetes</taxon>
        <taxon>Mycobacteriales</taxon>
        <taxon>Mycobacteriaceae</taxon>
        <taxon>Mycolicibacterium</taxon>
    </lineage>
</organism>
<accession>A0A7I7WHV6</accession>
<evidence type="ECO:0000313" key="3">
    <source>
        <dbReference type="Proteomes" id="UP000466187"/>
    </source>
</evidence>
<evidence type="ECO:0000313" key="2">
    <source>
        <dbReference type="EMBL" id="BBZ17196.1"/>
    </source>
</evidence>